<reference evidence="1" key="1">
    <citation type="submission" date="2022-10" db="EMBL/GenBank/DDBJ databases">
        <authorList>
            <person name="Hyden B.L."/>
            <person name="Feng K."/>
            <person name="Yates T."/>
            <person name="Jawdy S."/>
            <person name="Smart L.B."/>
            <person name="Muchero W."/>
        </authorList>
    </citation>
    <scope>NUCLEOTIDE SEQUENCE</scope>
    <source>
        <tissue evidence="1">Shoot tip</tissue>
    </source>
</reference>
<keyword evidence="2" id="KW-1185">Reference proteome</keyword>
<sequence length="81" mass="9331">MMAKKIRSEEIWTYHIQRKIGHQFQCLVPYLHRSDVQQLFYATCKLQSLNVSILDNCKRPGSISSVLDCLSSLNLSGNNFL</sequence>
<name>A0ABQ9B5G6_9ROSI</name>
<gene>
    <name evidence="1" type="ORF">OIU77_001981</name>
</gene>
<dbReference type="Proteomes" id="UP001141253">
    <property type="component" value="Chromosome 17"/>
</dbReference>
<reference evidence="1" key="2">
    <citation type="journal article" date="2023" name="Int. J. Mol. Sci.">
        <title>De Novo Assembly and Annotation of 11 Diverse Shrub Willow (Salix) Genomes Reveals Novel Gene Organization in Sex-Linked Regions.</title>
        <authorList>
            <person name="Hyden B."/>
            <person name="Feng K."/>
            <person name="Yates T.B."/>
            <person name="Jawdy S."/>
            <person name="Cereghino C."/>
            <person name="Smart L.B."/>
            <person name="Muchero W."/>
        </authorList>
    </citation>
    <scope>NUCLEOTIDE SEQUENCE</scope>
    <source>
        <tissue evidence="1">Shoot tip</tissue>
    </source>
</reference>
<organism evidence="1 2">
    <name type="scientific">Salix suchowensis</name>
    <dbReference type="NCBI Taxonomy" id="1278906"/>
    <lineage>
        <taxon>Eukaryota</taxon>
        <taxon>Viridiplantae</taxon>
        <taxon>Streptophyta</taxon>
        <taxon>Embryophyta</taxon>
        <taxon>Tracheophyta</taxon>
        <taxon>Spermatophyta</taxon>
        <taxon>Magnoliopsida</taxon>
        <taxon>eudicotyledons</taxon>
        <taxon>Gunneridae</taxon>
        <taxon>Pentapetalae</taxon>
        <taxon>rosids</taxon>
        <taxon>fabids</taxon>
        <taxon>Malpighiales</taxon>
        <taxon>Salicaceae</taxon>
        <taxon>Saliceae</taxon>
        <taxon>Salix</taxon>
    </lineage>
</organism>
<evidence type="ECO:0000313" key="1">
    <source>
        <dbReference type="EMBL" id="KAJ6371577.1"/>
    </source>
</evidence>
<accession>A0ABQ9B5G6</accession>
<protein>
    <submittedName>
        <fullName evidence="1">Uncharacterized protein</fullName>
    </submittedName>
</protein>
<proteinExistence type="predicted"/>
<evidence type="ECO:0000313" key="2">
    <source>
        <dbReference type="Proteomes" id="UP001141253"/>
    </source>
</evidence>
<comment type="caution">
    <text evidence="1">The sequence shown here is derived from an EMBL/GenBank/DDBJ whole genome shotgun (WGS) entry which is preliminary data.</text>
</comment>
<dbReference type="EMBL" id="JAPFFI010000013">
    <property type="protein sequence ID" value="KAJ6371577.1"/>
    <property type="molecule type" value="Genomic_DNA"/>
</dbReference>